<keyword evidence="5" id="KW-1185">Reference proteome</keyword>
<protein>
    <submittedName>
        <fullName evidence="4">XRE family transcriptional regulator</fullName>
    </submittedName>
</protein>
<dbReference type="PROSITE" id="PS50943">
    <property type="entry name" value="HTH_CROC1"/>
    <property type="match status" value="1"/>
</dbReference>
<dbReference type="Gene3D" id="1.10.260.40">
    <property type="entry name" value="lambda repressor-like DNA-binding domains"/>
    <property type="match status" value="1"/>
</dbReference>
<sequence length="141" mass="16035">MNIADKIRSARIKKEYTQEQAAEKLLVSRQTISNWENGKSLPDVISIIRMSELYEVSLDKLLKGDKVLMEKIEKDARDAKAEKKIIMFAWVAIAAGTAMFILGKVFKGNPLLDFLNGALPWVFLGLLFLFAVLYLNKEEKK</sequence>
<proteinExistence type="predicted"/>
<gene>
    <name evidence="4" type="ORF">DXC51_10570</name>
</gene>
<dbReference type="Proteomes" id="UP000260812">
    <property type="component" value="Unassembled WGS sequence"/>
</dbReference>
<feature type="transmembrane region" description="Helical" evidence="2">
    <location>
        <begin position="118"/>
        <end position="135"/>
    </location>
</feature>
<dbReference type="PANTHER" id="PTHR46558:SF15">
    <property type="entry name" value="HELIX-TURN-HELIX DOMAIN PROTEIN"/>
    <property type="match status" value="1"/>
</dbReference>
<dbReference type="AlphaFoldDB" id="A0A3E3I5R0"/>
<dbReference type="GO" id="GO:0003677">
    <property type="term" value="F:DNA binding"/>
    <property type="evidence" value="ECO:0007669"/>
    <property type="project" value="UniProtKB-KW"/>
</dbReference>
<dbReference type="SMART" id="SM00530">
    <property type="entry name" value="HTH_XRE"/>
    <property type="match status" value="1"/>
</dbReference>
<accession>A0A3E3I5R0</accession>
<dbReference type="CDD" id="cd00093">
    <property type="entry name" value="HTH_XRE"/>
    <property type="match status" value="1"/>
</dbReference>
<evidence type="ECO:0000313" key="5">
    <source>
        <dbReference type="Proteomes" id="UP000260812"/>
    </source>
</evidence>
<dbReference type="InterPro" id="IPR010982">
    <property type="entry name" value="Lambda_DNA-bd_dom_sf"/>
</dbReference>
<keyword evidence="2" id="KW-0812">Transmembrane</keyword>
<evidence type="ECO:0000256" key="2">
    <source>
        <dbReference type="SAM" id="Phobius"/>
    </source>
</evidence>
<feature type="domain" description="HTH cro/C1-type" evidence="3">
    <location>
        <begin position="7"/>
        <end position="61"/>
    </location>
</feature>
<dbReference type="PANTHER" id="PTHR46558">
    <property type="entry name" value="TRACRIPTIONAL REGULATORY PROTEIN-RELATED-RELATED"/>
    <property type="match status" value="1"/>
</dbReference>
<dbReference type="EMBL" id="QVLV01000006">
    <property type="protein sequence ID" value="RGE60977.1"/>
    <property type="molecule type" value="Genomic_DNA"/>
</dbReference>
<dbReference type="GeneID" id="97987306"/>
<reference evidence="4" key="1">
    <citation type="submission" date="2018-08" db="EMBL/GenBank/DDBJ databases">
        <title>A genome reference for cultivated species of the human gut microbiota.</title>
        <authorList>
            <person name="Zou Y."/>
            <person name="Xue W."/>
            <person name="Luo G."/>
        </authorList>
    </citation>
    <scope>NUCLEOTIDE SEQUENCE [LARGE SCALE GENOMIC DNA]</scope>
    <source>
        <strain evidence="4">TF05-5AC</strain>
    </source>
</reference>
<evidence type="ECO:0000259" key="3">
    <source>
        <dbReference type="PROSITE" id="PS50943"/>
    </source>
</evidence>
<keyword evidence="1" id="KW-0238">DNA-binding</keyword>
<keyword evidence="2" id="KW-0472">Membrane</keyword>
<comment type="caution">
    <text evidence="4">The sequence shown here is derived from an EMBL/GenBank/DDBJ whole genome shotgun (WGS) entry which is preliminary data.</text>
</comment>
<evidence type="ECO:0000256" key="1">
    <source>
        <dbReference type="ARBA" id="ARBA00023125"/>
    </source>
</evidence>
<organism evidence="4 5">
    <name type="scientific">Eisenbergiella massiliensis</name>
    <dbReference type="NCBI Taxonomy" id="1720294"/>
    <lineage>
        <taxon>Bacteria</taxon>
        <taxon>Bacillati</taxon>
        <taxon>Bacillota</taxon>
        <taxon>Clostridia</taxon>
        <taxon>Lachnospirales</taxon>
        <taxon>Lachnospiraceae</taxon>
        <taxon>Eisenbergiella</taxon>
    </lineage>
</organism>
<feature type="transmembrane region" description="Helical" evidence="2">
    <location>
        <begin position="85"/>
        <end position="106"/>
    </location>
</feature>
<dbReference type="RefSeq" id="WP_117544486.1">
    <property type="nucleotide sequence ID" value="NZ_JBKUNB010000006.1"/>
</dbReference>
<dbReference type="InterPro" id="IPR001387">
    <property type="entry name" value="Cro/C1-type_HTH"/>
</dbReference>
<keyword evidence="2" id="KW-1133">Transmembrane helix</keyword>
<dbReference type="SUPFAM" id="SSF47413">
    <property type="entry name" value="lambda repressor-like DNA-binding domains"/>
    <property type="match status" value="1"/>
</dbReference>
<evidence type="ECO:0000313" key="4">
    <source>
        <dbReference type="EMBL" id="RGE60977.1"/>
    </source>
</evidence>
<name>A0A3E3I5R0_9FIRM</name>
<dbReference type="Pfam" id="PF01381">
    <property type="entry name" value="HTH_3"/>
    <property type="match status" value="1"/>
</dbReference>